<organism evidence="1">
    <name type="scientific">Pararge aegeria</name>
    <name type="common">speckled wood butterfly</name>
    <dbReference type="NCBI Taxonomy" id="116150"/>
    <lineage>
        <taxon>Eukaryota</taxon>
        <taxon>Metazoa</taxon>
        <taxon>Ecdysozoa</taxon>
        <taxon>Arthropoda</taxon>
        <taxon>Hexapoda</taxon>
        <taxon>Insecta</taxon>
        <taxon>Pterygota</taxon>
        <taxon>Neoptera</taxon>
        <taxon>Endopterygota</taxon>
        <taxon>Lepidoptera</taxon>
        <taxon>Glossata</taxon>
        <taxon>Ditrysia</taxon>
        <taxon>Papilionoidea</taxon>
        <taxon>Nymphalidae</taxon>
        <taxon>Satyrinae</taxon>
        <taxon>Satyrini</taxon>
        <taxon>Parargina</taxon>
        <taxon>Pararge</taxon>
    </lineage>
</organism>
<dbReference type="AlphaFoldDB" id="S4P3Y1"/>
<reference evidence="1" key="1">
    <citation type="journal article" date="2013" name="BMC Genomics">
        <title>Unscrambling butterfly oogenesis.</title>
        <authorList>
            <person name="Carter J.M."/>
            <person name="Baker S.C."/>
            <person name="Pink R."/>
            <person name="Carter D.R."/>
            <person name="Collins A."/>
            <person name="Tomlin J."/>
            <person name="Gibbs M."/>
            <person name="Breuker C.J."/>
        </authorList>
    </citation>
    <scope>NUCLEOTIDE SEQUENCE</scope>
    <source>
        <tissue evidence="1">Ovary</tissue>
    </source>
</reference>
<accession>S4P3Y1</accession>
<dbReference type="EMBL" id="GAIX01011415">
    <property type="protein sequence ID" value="JAA81145.1"/>
    <property type="molecule type" value="Transcribed_RNA"/>
</dbReference>
<sequence length="66" mass="7497">MSDEDQQSENEKCLTLVSDVGVLTEICCHGLSSKQREVECSSSEIMLYLLRGRMVLSEGCWWRLLA</sequence>
<reference evidence="1" key="2">
    <citation type="submission" date="2013-05" db="EMBL/GenBank/DDBJ databases">
        <authorList>
            <person name="Carter J.-M."/>
            <person name="Baker S.C."/>
            <person name="Pink R."/>
            <person name="Carter D.R.F."/>
            <person name="Collins A."/>
            <person name="Tomlin J."/>
            <person name="Gibbs M."/>
            <person name="Breuker C.J."/>
        </authorList>
    </citation>
    <scope>NUCLEOTIDE SEQUENCE</scope>
    <source>
        <tissue evidence="1">Ovary</tissue>
    </source>
</reference>
<protein>
    <submittedName>
        <fullName evidence="1">Uncharacterized protein</fullName>
    </submittedName>
</protein>
<proteinExistence type="predicted"/>
<name>S4P3Y1_9NEOP</name>
<evidence type="ECO:0000313" key="1">
    <source>
        <dbReference type="EMBL" id="JAA81145.1"/>
    </source>
</evidence>
<feature type="non-terminal residue" evidence="1">
    <location>
        <position position="66"/>
    </location>
</feature>